<dbReference type="Proteomes" id="UP001148629">
    <property type="component" value="Unassembled WGS sequence"/>
</dbReference>
<protein>
    <submittedName>
        <fullName evidence="1">Uncharacterized protein</fullName>
    </submittedName>
</protein>
<comment type="caution">
    <text evidence="1">The sequence shown here is derived from an EMBL/GenBank/DDBJ whole genome shotgun (WGS) entry which is preliminary data.</text>
</comment>
<sequence>MKITTTILTVIASLATQSHAACTRVPDAEGNALTQVEQCAVERDSENIPTGRILCSQANAWLRNGWNWGSRVWSPDNDVIFRIIPSTETGPWEDQPIYYSCTAGTADEFVLTREGTFGTFSASIVA</sequence>
<accession>A0ACC1S5R6</accession>
<reference evidence="1" key="1">
    <citation type="submission" date="2022-08" db="EMBL/GenBank/DDBJ databases">
        <title>Genome Sequence of Fusarium decemcellulare.</title>
        <authorList>
            <person name="Buettner E."/>
        </authorList>
    </citation>
    <scope>NUCLEOTIDE SEQUENCE</scope>
    <source>
        <strain evidence="1">Babe19</strain>
    </source>
</reference>
<organism evidence="1 2">
    <name type="scientific">Fusarium decemcellulare</name>
    <dbReference type="NCBI Taxonomy" id="57161"/>
    <lineage>
        <taxon>Eukaryota</taxon>
        <taxon>Fungi</taxon>
        <taxon>Dikarya</taxon>
        <taxon>Ascomycota</taxon>
        <taxon>Pezizomycotina</taxon>
        <taxon>Sordariomycetes</taxon>
        <taxon>Hypocreomycetidae</taxon>
        <taxon>Hypocreales</taxon>
        <taxon>Nectriaceae</taxon>
        <taxon>Fusarium</taxon>
        <taxon>Fusarium decemcellulare species complex</taxon>
    </lineage>
</organism>
<gene>
    <name evidence="1" type="ORF">NM208_g8362</name>
</gene>
<proteinExistence type="predicted"/>
<name>A0ACC1S5R6_9HYPO</name>
<keyword evidence="2" id="KW-1185">Reference proteome</keyword>
<evidence type="ECO:0000313" key="2">
    <source>
        <dbReference type="Proteomes" id="UP001148629"/>
    </source>
</evidence>
<dbReference type="EMBL" id="JANRMS010000943">
    <property type="protein sequence ID" value="KAJ3532620.1"/>
    <property type="molecule type" value="Genomic_DNA"/>
</dbReference>
<evidence type="ECO:0000313" key="1">
    <source>
        <dbReference type="EMBL" id="KAJ3532620.1"/>
    </source>
</evidence>